<keyword evidence="2" id="KW-1185">Reference proteome</keyword>
<sequence>MFSHDQFCAAWWFRSLQKLSEEVKELYGIELSLDNIKSLPPHMTEYMFSGIVSVNCDKQFEYVCRESNLEQRVETLKLRLQLLTEIVSINSSAV</sequence>
<name>A0A7J7KS71_BUGNE</name>
<evidence type="ECO:0000313" key="2">
    <source>
        <dbReference type="Proteomes" id="UP000593567"/>
    </source>
</evidence>
<organism evidence="1 2">
    <name type="scientific">Bugula neritina</name>
    <name type="common">Brown bryozoan</name>
    <name type="synonym">Sertularia neritina</name>
    <dbReference type="NCBI Taxonomy" id="10212"/>
    <lineage>
        <taxon>Eukaryota</taxon>
        <taxon>Metazoa</taxon>
        <taxon>Spiralia</taxon>
        <taxon>Lophotrochozoa</taxon>
        <taxon>Bryozoa</taxon>
        <taxon>Gymnolaemata</taxon>
        <taxon>Cheilostomatida</taxon>
        <taxon>Flustrina</taxon>
        <taxon>Buguloidea</taxon>
        <taxon>Bugulidae</taxon>
        <taxon>Bugula</taxon>
    </lineage>
</organism>
<proteinExistence type="predicted"/>
<protein>
    <submittedName>
        <fullName evidence="1">Uncharacterized protein</fullName>
    </submittedName>
</protein>
<reference evidence="1" key="1">
    <citation type="submission" date="2020-06" db="EMBL/GenBank/DDBJ databases">
        <title>Draft genome of Bugula neritina, a colonial animal packing powerful symbionts and potential medicines.</title>
        <authorList>
            <person name="Rayko M."/>
        </authorList>
    </citation>
    <scope>NUCLEOTIDE SEQUENCE [LARGE SCALE GENOMIC DNA]</scope>
    <source>
        <strain evidence="1">Kwan_BN1</strain>
    </source>
</reference>
<dbReference type="Proteomes" id="UP000593567">
    <property type="component" value="Unassembled WGS sequence"/>
</dbReference>
<dbReference type="AlphaFoldDB" id="A0A7J7KS71"/>
<dbReference type="EMBL" id="VXIV02000090">
    <property type="protein sequence ID" value="KAF6040989.1"/>
    <property type="molecule type" value="Genomic_DNA"/>
</dbReference>
<comment type="caution">
    <text evidence="1">The sequence shown here is derived from an EMBL/GenBank/DDBJ whole genome shotgun (WGS) entry which is preliminary data.</text>
</comment>
<accession>A0A7J7KS71</accession>
<gene>
    <name evidence="1" type="ORF">EB796_000706</name>
</gene>
<evidence type="ECO:0000313" key="1">
    <source>
        <dbReference type="EMBL" id="KAF6040989.1"/>
    </source>
</evidence>